<evidence type="ECO:0000259" key="5">
    <source>
        <dbReference type="PROSITE" id="PS50405"/>
    </source>
</evidence>
<dbReference type="InterPro" id="IPR004045">
    <property type="entry name" value="Glutathione_S-Trfase_N"/>
</dbReference>
<dbReference type="CDD" id="cd03047">
    <property type="entry name" value="GST_N_2"/>
    <property type="match status" value="1"/>
</dbReference>
<dbReference type="EMBL" id="FLOB01000021">
    <property type="protein sequence ID" value="SBS37710.1"/>
    <property type="molecule type" value="Genomic_DNA"/>
</dbReference>
<dbReference type="PANTHER" id="PTHR44051:SF19">
    <property type="entry name" value="DISULFIDE-BOND OXIDOREDUCTASE YFCG"/>
    <property type="match status" value="1"/>
</dbReference>
<dbReference type="InterPro" id="IPR010987">
    <property type="entry name" value="Glutathione-S-Trfase_C-like"/>
</dbReference>
<evidence type="ECO:0000313" key="7">
    <source>
        <dbReference type="Proteomes" id="UP000092544"/>
    </source>
</evidence>
<dbReference type="InterPro" id="IPR040079">
    <property type="entry name" value="Glutathione_S-Trfase"/>
</dbReference>
<evidence type="ECO:0000256" key="3">
    <source>
        <dbReference type="RuleBase" id="RU003494"/>
    </source>
</evidence>
<evidence type="ECO:0000259" key="4">
    <source>
        <dbReference type="PROSITE" id="PS50404"/>
    </source>
</evidence>
<evidence type="ECO:0000256" key="2">
    <source>
        <dbReference type="ARBA" id="ARBA00022679"/>
    </source>
</evidence>
<evidence type="ECO:0000256" key="1">
    <source>
        <dbReference type="ARBA" id="ARBA00007409"/>
    </source>
</evidence>
<dbReference type="SUPFAM" id="SSF47616">
    <property type="entry name" value="GST C-terminal domain-like"/>
    <property type="match status" value="1"/>
</dbReference>
<proteinExistence type="inferred from homology"/>
<evidence type="ECO:0000313" key="6">
    <source>
        <dbReference type="EMBL" id="SBS37710.1"/>
    </source>
</evidence>
<dbReference type="STRING" id="1792290.MSP8886_04234"/>
<dbReference type="Pfam" id="PF02798">
    <property type="entry name" value="GST_N"/>
    <property type="match status" value="1"/>
</dbReference>
<dbReference type="InterPro" id="IPR036249">
    <property type="entry name" value="Thioredoxin-like_sf"/>
</dbReference>
<dbReference type="FunFam" id="3.40.30.10:FF:000039">
    <property type="entry name" value="Glutathione S-transferase domain"/>
    <property type="match status" value="1"/>
</dbReference>
<dbReference type="RefSeq" id="WP_067020796.1">
    <property type="nucleotide sequence ID" value="NZ_FLOB01000021.1"/>
</dbReference>
<dbReference type="EC" id="2.5.1.18" evidence="6"/>
<dbReference type="InterPro" id="IPR036282">
    <property type="entry name" value="Glutathione-S-Trfase_C_sf"/>
</dbReference>
<dbReference type="GO" id="GO:0004364">
    <property type="term" value="F:glutathione transferase activity"/>
    <property type="evidence" value="ECO:0007669"/>
    <property type="project" value="UniProtKB-EC"/>
</dbReference>
<dbReference type="Gene3D" id="3.40.30.10">
    <property type="entry name" value="Glutaredoxin"/>
    <property type="match status" value="1"/>
</dbReference>
<dbReference type="SUPFAM" id="SSF52833">
    <property type="entry name" value="Thioredoxin-like"/>
    <property type="match status" value="1"/>
</dbReference>
<dbReference type="PANTHER" id="PTHR44051">
    <property type="entry name" value="GLUTATHIONE S-TRANSFERASE-RELATED"/>
    <property type="match status" value="1"/>
</dbReference>
<dbReference type="PROSITE" id="PS50405">
    <property type="entry name" value="GST_CTER"/>
    <property type="match status" value="1"/>
</dbReference>
<dbReference type="OrthoDB" id="9803562at2"/>
<reference evidence="6 7" key="1">
    <citation type="submission" date="2016-06" db="EMBL/GenBank/DDBJ databases">
        <authorList>
            <person name="Kjaerup R.B."/>
            <person name="Dalgaard T.S."/>
            <person name="Juul-Madsen H.R."/>
        </authorList>
    </citation>
    <scope>NUCLEOTIDE SEQUENCE [LARGE SCALE GENOMIC DNA]</scope>
    <source>
        <strain evidence="6 7">CECT 8886</strain>
    </source>
</reference>
<dbReference type="AlphaFoldDB" id="A0A1A8TW42"/>
<keyword evidence="2 6" id="KW-0808">Transferase</keyword>
<sequence>MKIYGRTTSFNVQKVLWFLEELGVTYEHIELGGRFGGLESDTFVSLNPMKKVPVLIDGDKVIWESHTVLRYLAATYGTDDWYSDDAYQRSLYERWMDWSHVLFQPAFMAMFWGYYRMPANKRNMPEVNDALQKCLTCLATLDAVLAYSTYVAGETMTLGDICAGSIIYRLISQGLDVPLPQHVAHWYERLKMHPGYQKWIMSDFTELKGREDF</sequence>
<feature type="domain" description="GST C-terminal" evidence="5">
    <location>
        <begin position="85"/>
        <end position="213"/>
    </location>
</feature>
<dbReference type="InterPro" id="IPR004046">
    <property type="entry name" value="GST_C"/>
</dbReference>
<organism evidence="6 7">
    <name type="scientific">Marinomonas spartinae</name>
    <dbReference type="NCBI Taxonomy" id="1792290"/>
    <lineage>
        <taxon>Bacteria</taxon>
        <taxon>Pseudomonadati</taxon>
        <taxon>Pseudomonadota</taxon>
        <taxon>Gammaproteobacteria</taxon>
        <taxon>Oceanospirillales</taxon>
        <taxon>Oceanospirillaceae</taxon>
        <taxon>Marinomonas</taxon>
    </lineage>
</organism>
<dbReference type="SFLD" id="SFLDG01150">
    <property type="entry name" value="Main.1:_Beta-like"/>
    <property type="match status" value="1"/>
</dbReference>
<dbReference type="Proteomes" id="UP000092544">
    <property type="component" value="Unassembled WGS sequence"/>
</dbReference>
<feature type="domain" description="GST N-terminal" evidence="4">
    <location>
        <begin position="1"/>
        <end position="80"/>
    </location>
</feature>
<accession>A0A1A8TW42</accession>
<comment type="similarity">
    <text evidence="1 3">Belongs to the GST superfamily.</text>
</comment>
<dbReference type="Gene3D" id="1.20.1050.10">
    <property type="match status" value="1"/>
</dbReference>
<name>A0A1A8TW42_9GAMM</name>
<dbReference type="SFLD" id="SFLDS00019">
    <property type="entry name" value="Glutathione_Transferase_(cytos"/>
    <property type="match status" value="1"/>
</dbReference>
<protein>
    <submittedName>
        <fullName evidence="6">Glutathione S-transferase GstB</fullName>
        <ecNumber evidence="6">2.5.1.18</ecNumber>
    </submittedName>
</protein>
<dbReference type="Pfam" id="PF00043">
    <property type="entry name" value="GST_C"/>
    <property type="match status" value="1"/>
</dbReference>
<keyword evidence="7" id="KW-1185">Reference proteome</keyword>
<gene>
    <name evidence="6" type="primary">gstB_2</name>
    <name evidence="6" type="ORF">MSP8886_04234</name>
</gene>
<dbReference type="PROSITE" id="PS50404">
    <property type="entry name" value="GST_NTER"/>
    <property type="match status" value="1"/>
</dbReference>
<dbReference type="SFLD" id="SFLDG00358">
    <property type="entry name" value="Main_(cytGST)"/>
    <property type="match status" value="1"/>
</dbReference>